<dbReference type="InterPro" id="IPR050397">
    <property type="entry name" value="Env_Response_Regulators"/>
</dbReference>
<evidence type="ECO:0000259" key="5">
    <source>
        <dbReference type="PROSITE" id="PS51063"/>
    </source>
</evidence>
<dbReference type="InterPro" id="IPR000595">
    <property type="entry name" value="cNMP-bd_dom"/>
</dbReference>
<dbReference type="InterPro" id="IPR036388">
    <property type="entry name" value="WH-like_DNA-bd_sf"/>
</dbReference>
<dbReference type="GO" id="GO:0003700">
    <property type="term" value="F:DNA-binding transcription factor activity"/>
    <property type="evidence" value="ECO:0007669"/>
    <property type="project" value="TreeGrafter"/>
</dbReference>
<feature type="domain" description="HTH crp-type" evidence="5">
    <location>
        <begin position="163"/>
        <end position="236"/>
    </location>
</feature>
<dbReference type="PANTHER" id="PTHR24567:SF28">
    <property type="entry name" value="LISTERIOLYSIN REGULATORY PROTEIN"/>
    <property type="match status" value="1"/>
</dbReference>
<dbReference type="CDD" id="cd00038">
    <property type="entry name" value="CAP_ED"/>
    <property type="match status" value="1"/>
</dbReference>
<dbReference type="PROSITE" id="PS50042">
    <property type="entry name" value="CNMP_BINDING_3"/>
    <property type="match status" value="1"/>
</dbReference>
<dbReference type="Pfam" id="PF13545">
    <property type="entry name" value="HTH_Crp_2"/>
    <property type="match status" value="1"/>
</dbReference>
<sequence length="245" mass="27361">MTENNNMVGKGQGESICGICMCRIKDNTLFTNLTDKEIDVFKNVVTTSSHKKKEVIFMEDDQCLGLYIVRIGRIKLVRSSKDGREHIIKILLPGDLLGLEVFCDADTYANSAVVMEEASLCFVRKADFFKVLESAPDVSRKIMMALGKELHQAYEKIGNLGLKNAKEKLAHLLHSLALEYGVRDSAGVRLHLTLSRLEIAEMLGITQETSIRLLKGFKEEGVIDIERKEIVIFSMEKLAVLGGVQ</sequence>
<dbReference type="InterPro" id="IPR036390">
    <property type="entry name" value="WH_DNA-bd_sf"/>
</dbReference>
<organism evidence="6">
    <name type="scientific">hydrothermal vent metagenome</name>
    <dbReference type="NCBI Taxonomy" id="652676"/>
    <lineage>
        <taxon>unclassified sequences</taxon>
        <taxon>metagenomes</taxon>
        <taxon>ecological metagenomes</taxon>
    </lineage>
</organism>
<dbReference type="Gene3D" id="2.60.120.10">
    <property type="entry name" value="Jelly Rolls"/>
    <property type="match status" value="1"/>
</dbReference>
<keyword evidence="2" id="KW-0238">DNA-binding</keyword>
<dbReference type="Gene3D" id="1.10.10.10">
    <property type="entry name" value="Winged helix-like DNA-binding domain superfamily/Winged helix DNA-binding domain"/>
    <property type="match status" value="1"/>
</dbReference>
<dbReference type="AlphaFoldDB" id="A0A3B0QW26"/>
<dbReference type="PANTHER" id="PTHR24567">
    <property type="entry name" value="CRP FAMILY TRANSCRIPTIONAL REGULATORY PROTEIN"/>
    <property type="match status" value="1"/>
</dbReference>
<evidence type="ECO:0008006" key="7">
    <source>
        <dbReference type="Google" id="ProtNLM"/>
    </source>
</evidence>
<evidence type="ECO:0000256" key="1">
    <source>
        <dbReference type="ARBA" id="ARBA00023015"/>
    </source>
</evidence>
<accession>A0A3B0QW26</accession>
<dbReference type="InterPro" id="IPR018490">
    <property type="entry name" value="cNMP-bd_dom_sf"/>
</dbReference>
<dbReference type="SMART" id="SM00100">
    <property type="entry name" value="cNMP"/>
    <property type="match status" value="1"/>
</dbReference>
<gene>
    <name evidence="6" type="ORF">MNBD_DELTA01-539</name>
</gene>
<feature type="domain" description="Cyclic nucleotide-binding" evidence="4">
    <location>
        <begin position="29"/>
        <end position="149"/>
    </location>
</feature>
<evidence type="ECO:0000256" key="2">
    <source>
        <dbReference type="ARBA" id="ARBA00023125"/>
    </source>
</evidence>
<dbReference type="InterPro" id="IPR012318">
    <property type="entry name" value="HTH_CRP"/>
</dbReference>
<reference evidence="6" key="1">
    <citation type="submission" date="2018-06" db="EMBL/GenBank/DDBJ databases">
        <authorList>
            <person name="Zhirakovskaya E."/>
        </authorList>
    </citation>
    <scope>NUCLEOTIDE SEQUENCE</scope>
</reference>
<dbReference type="GO" id="GO:0005829">
    <property type="term" value="C:cytosol"/>
    <property type="evidence" value="ECO:0007669"/>
    <property type="project" value="TreeGrafter"/>
</dbReference>
<evidence type="ECO:0000313" key="6">
    <source>
        <dbReference type="EMBL" id="VAV83767.1"/>
    </source>
</evidence>
<dbReference type="SMART" id="SM00419">
    <property type="entry name" value="HTH_CRP"/>
    <property type="match status" value="1"/>
</dbReference>
<keyword evidence="3" id="KW-0804">Transcription</keyword>
<dbReference type="InterPro" id="IPR014710">
    <property type="entry name" value="RmlC-like_jellyroll"/>
</dbReference>
<keyword evidence="1" id="KW-0805">Transcription regulation</keyword>
<dbReference type="PROSITE" id="PS51063">
    <property type="entry name" value="HTH_CRP_2"/>
    <property type="match status" value="1"/>
</dbReference>
<evidence type="ECO:0000256" key="3">
    <source>
        <dbReference type="ARBA" id="ARBA00023163"/>
    </source>
</evidence>
<dbReference type="EMBL" id="UOEA01000050">
    <property type="protein sequence ID" value="VAV83767.1"/>
    <property type="molecule type" value="Genomic_DNA"/>
</dbReference>
<dbReference type="SUPFAM" id="SSF46785">
    <property type="entry name" value="Winged helix' DNA-binding domain"/>
    <property type="match status" value="1"/>
</dbReference>
<dbReference type="Pfam" id="PF00027">
    <property type="entry name" value="cNMP_binding"/>
    <property type="match status" value="1"/>
</dbReference>
<dbReference type="SUPFAM" id="SSF51206">
    <property type="entry name" value="cAMP-binding domain-like"/>
    <property type="match status" value="1"/>
</dbReference>
<protein>
    <recommendedName>
        <fullName evidence="7">Transcriptional regulator, Crp/Fnr family</fullName>
    </recommendedName>
</protein>
<name>A0A3B0QW26_9ZZZZ</name>
<proteinExistence type="predicted"/>
<dbReference type="GO" id="GO:0003677">
    <property type="term" value="F:DNA binding"/>
    <property type="evidence" value="ECO:0007669"/>
    <property type="project" value="UniProtKB-KW"/>
</dbReference>
<evidence type="ECO:0000259" key="4">
    <source>
        <dbReference type="PROSITE" id="PS50042"/>
    </source>
</evidence>
<dbReference type="PRINTS" id="PR00034">
    <property type="entry name" value="HTHCRP"/>
</dbReference>